<keyword evidence="1 3" id="KW-0378">Hydrolase</keyword>
<dbReference type="InterPro" id="IPR029058">
    <property type="entry name" value="AB_hydrolase_fold"/>
</dbReference>
<dbReference type="KEGG" id="htx:EKK97_17085"/>
<evidence type="ECO:0000313" key="4">
    <source>
        <dbReference type="Proteomes" id="UP000464013"/>
    </source>
</evidence>
<sequence length="283" mass="31165">MLYRDFATQEAIDREYDPMRGRDPAMLLADWQARSEAVRKRLRVSQDVAYGPTLAERMDVYHAEGEGAPLHLFFHGGYWRSLGHREFGFVAEGLVAAGISVAVVNYALCPKVAFGELVRQARAAVAWSYRNGASLGVDASRLSVSGHSAGGHLAAMLLATDWTEEYGLPAEMIKGALCISGLYDLRPFPWSWLQPKLQLTGRDVNDYSPLFLPCRVPAAVQLVAGEEESTEFARQLHAHAEHLEAHGVAVSHELTPGDDHFSILDHYAPGGRFVQRIAAFHGL</sequence>
<organism evidence="3 4">
    <name type="scientific">Billgrantia tianxiuensis</name>
    <dbReference type="NCBI Taxonomy" id="2497861"/>
    <lineage>
        <taxon>Bacteria</taxon>
        <taxon>Pseudomonadati</taxon>
        <taxon>Pseudomonadota</taxon>
        <taxon>Gammaproteobacteria</taxon>
        <taxon>Oceanospirillales</taxon>
        <taxon>Halomonadaceae</taxon>
        <taxon>Billgrantia</taxon>
    </lineage>
</organism>
<dbReference type="AlphaFoldDB" id="A0A6I6SUW4"/>
<protein>
    <submittedName>
        <fullName evidence="3">Alpha/beta hydrolase</fullName>
    </submittedName>
</protein>
<dbReference type="RefSeq" id="WP_159553704.1">
    <property type="nucleotide sequence ID" value="NZ_CP035042.1"/>
</dbReference>
<proteinExistence type="predicted"/>
<evidence type="ECO:0000256" key="1">
    <source>
        <dbReference type="ARBA" id="ARBA00022801"/>
    </source>
</evidence>
<dbReference type="SUPFAM" id="SSF53474">
    <property type="entry name" value="alpha/beta-Hydrolases"/>
    <property type="match status" value="1"/>
</dbReference>
<reference evidence="3 4" key="1">
    <citation type="submission" date="2019-01" db="EMBL/GenBank/DDBJ databases">
        <title>Complete genome of a denitifying bacterium Halomons sp. BC-M4-5.</title>
        <authorList>
            <person name="Wang L."/>
            <person name="Shao Z."/>
        </authorList>
    </citation>
    <scope>NUCLEOTIDE SEQUENCE [LARGE SCALE GENOMIC DNA]</scope>
    <source>
        <strain evidence="3 4">BC-M4-5</strain>
    </source>
</reference>
<dbReference type="InterPro" id="IPR050300">
    <property type="entry name" value="GDXG_lipolytic_enzyme"/>
</dbReference>
<dbReference type="Pfam" id="PF20434">
    <property type="entry name" value="BD-FAE"/>
    <property type="match status" value="1"/>
</dbReference>
<dbReference type="OrthoDB" id="9771666at2"/>
<gene>
    <name evidence="3" type="ORF">EKK97_17085</name>
</gene>
<feature type="domain" description="BD-FAE-like" evidence="2">
    <location>
        <begin position="58"/>
        <end position="158"/>
    </location>
</feature>
<dbReference type="Gene3D" id="3.40.50.1820">
    <property type="entry name" value="alpha/beta hydrolase"/>
    <property type="match status" value="1"/>
</dbReference>
<dbReference type="PANTHER" id="PTHR48081:SF33">
    <property type="entry name" value="KYNURENINE FORMAMIDASE"/>
    <property type="match status" value="1"/>
</dbReference>
<evidence type="ECO:0000259" key="2">
    <source>
        <dbReference type="Pfam" id="PF20434"/>
    </source>
</evidence>
<dbReference type="GO" id="GO:0016787">
    <property type="term" value="F:hydrolase activity"/>
    <property type="evidence" value="ECO:0007669"/>
    <property type="project" value="UniProtKB-KW"/>
</dbReference>
<dbReference type="EMBL" id="CP035042">
    <property type="protein sequence ID" value="QHC50953.1"/>
    <property type="molecule type" value="Genomic_DNA"/>
</dbReference>
<evidence type="ECO:0000313" key="3">
    <source>
        <dbReference type="EMBL" id="QHC50953.1"/>
    </source>
</evidence>
<name>A0A6I6SUW4_9GAMM</name>
<keyword evidence="4" id="KW-1185">Reference proteome</keyword>
<accession>A0A6I6SUW4</accession>
<dbReference type="PANTHER" id="PTHR48081">
    <property type="entry name" value="AB HYDROLASE SUPERFAMILY PROTEIN C4A8.06C"/>
    <property type="match status" value="1"/>
</dbReference>
<dbReference type="Proteomes" id="UP000464013">
    <property type="component" value="Chromosome"/>
</dbReference>
<dbReference type="InterPro" id="IPR049492">
    <property type="entry name" value="BD-FAE-like_dom"/>
</dbReference>